<dbReference type="Proteomes" id="UP000704712">
    <property type="component" value="Unassembled WGS sequence"/>
</dbReference>
<evidence type="ECO:0000313" key="1">
    <source>
        <dbReference type="EMBL" id="KAF4137747.1"/>
    </source>
</evidence>
<accession>A0A8S9UE16</accession>
<name>A0A8S9UE16_PHYIN</name>
<dbReference type="EMBL" id="JAACNO010001750">
    <property type="protein sequence ID" value="KAF4137747.1"/>
    <property type="molecule type" value="Genomic_DNA"/>
</dbReference>
<protein>
    <submittedName>
        <fullName evidence="1">Uncharacterized protein</fullName>
    </submittedName>
</protein>
<dbReference type="AlphaFoldDB" id="A0A8S9UE16"/>
<gene>
    <name evidence="1" type="ORF">GN958_ATG13030</name>
</gene>
<organism evidence="1 2">
    <name type="scientific">Phytophthora infestans</name>
    <name type="common">Potato late blight agent</name>
    <name type="synonym">Botrytis infestans</name>
    <dbReference type="NCBI Taxonomy" id="4787"/>
    <lineage>
        <taxon>Eukaryota</taxon>
        <taxon>Sar</taxon>
        <taxon>Stramenopiles</taxon>
        <taxon>Oomycota</taxon>
        <taxon>Peronosporomycetes</taxon>
        <taxon>Peronosporales</taxon>
        <taxon>Peronosporaceae</taxon>
        <taxon>Phytophthora</taxon>
    </lineage>
</organism>
<reference evidence="1" key="1">
    <citation type="submission" date="2020-03" db="EMBL/GenBank/DDBJ databases">
        <title>Hybrid Assembly of Korean Phytophthora infestans isolates.</title>
        <authorList>
            <person name="Prokchorchik M."/>
            <person name="Lee Y."/>
            <person name="Seo J."/>
            <person name="Cho J.-H."/>
            <person name="Park Y.-E."/>
            <person name="Jang D.-C."/>
            <person name="Im J.-S."/>
            <person name="Choi J.-G."/>
            <person name="Park H.-J."/>
            <person name="Lee G.-B."/>
            <person name="Lee Y.-G."/>
            <person name="Hong S.-Y."/>
            <person name="Cho K."/>
            <person name="Sohn K.H."/>
        </authorList>
    </citation>
    <scope>NUCLEOTIDE SEQUENCE</scope>
    <source>
        <strain evidence="1">KR_2_A2</strain>
    </source>
</reference>
<sequence length="100" mass="11291">MATERGAPRGFFKATNALQGGFLRRHHLSFRAKTRQGHIYPSDASTVAKNCRVEVLAKMAAFYIDMIYNVDQTPVLLGKYSDVYYSEEGPNDSVDSLEWL</sequence>
<proteinExistence type="predicted"/>
<comment type="caution">
    <text evidence="1">The sequence shown here is derived from an EMBL/GenBank/DDBJ whole genome shotgun (WGS) entry which is preliminary data.</text>
</comment>
<evidence type="ECO:0000313" key="2">
    <source>
        <dbReference type="Proteomes" id="UP000704712"/>
    </source>
</evidence>